<evidence type="ECO:0000313" key="2">
    <source>
        <dbReference type="EMBL" id="KAH3856088.1"/>
    </source>
</evidence>
<evidence type="ECO:0000313" key="3">
    <source>
        <dbReference type="Proteomes" id="UP000828390"/>
    </source>
</evidence>
<accession>A0A9D4LCR1</accession>
<feature type="compositionally biased region" description="Basic and acidic residues" evidence="1">
    <location>
        <begin position="26"/>
        <end position="35"/>
    </location>
</feature>
<evidence type="ECO:0000256" key="1">
    <source>
        <dbReference type="SAM" id="MobiDB-lite"/>
    </source>
</evidence>
<reference evidence="2" key="1">
    <citation type="journal article" date="2019" name="bioRxiv">
        <title>The Genome of the Zebra Mussel, Dreissena polymorpha: A Resource for Invasive Species Research.</title>
        <authorList>
            <person name="McCartney M.A."/>
            <person name="Auch B."/>
            <person name="Kono T."/>
            <person name="Mallez S."/>
            <person name="Zhang Y."/>
            <person name="Obille A."/>
            <person name="Becker A."/>
            <person name="Abrahante J.E."/>
            <person name="Garbe J."/>
            <person name="Badalamenti J.P."/>
            <person name="Herman A."/>
            <person name="Mangelson H."/>
            <person name="Liachko I."/>
            <person name="Sullivan S."/>
            <person name="Sone E.D."/>
            <person name="Koren S."/>
            <person name="Silverstein K.A.T."/>
            <person name="Beckman K.B."/>
            <person name="Gohl D.M."/>
        </authorList>
    </citation>
    <scope>NUCLEOTIDE SEQUENCE</scope>
    <source>
        <strain evidence="2">Duluth1</strain>
        <tissue evidence="2">Whole animal</tissue>
    </source>
</reference>
<dbReference type="Proteomes" id="UP000828390">
    <property type="component" value="Unassembled WGS sequence"/>
</dbReference>
<reference evidence="2" key="2">
    <citation type="submission" date="2020-11" db="EMBL/GenBank/DDBJ databases">
        <authorList>
            <person name="McCartney M.A."/>
            <person name="Auch B."/>
            <person name="Kono T."/>
            <person name="Mallez S."/>
            <person name="Becker A."/>
            <person name="Gohl D.M."/>
            <person name="Silverstein K.A.T."/>
            <person name="Koren S."/>
            <person name="Bechman K.B."/>
            <person name="Herman A."/>
            <person name="Abrahante J.E."/>
            <person name="Garbe J."/>
        </authorList>
    </citation>
    <scope>NUCLEOTIDE SEQUENCE</scope>
    <source>
        <strain evidence="2">Duluth1</strain>
        <tissue evidence="2">Whole animal</tissue>
    </source>
</reference>
<protein>
    <submittedName>
        <fullName evidence="2">Uncharacterized protein</fullName>
    </submittedName>
</protein>
<name>A0A9D4LCR1_DREPO</name>
<dbReference type="AlphaFoldDB" id="A0A9D4LCR1"/>
<dbReference type="EMBL" id="JAIWYP010000003">
    <property type="protein sequence ID" value="KAH3856088.1"/>
    <property type="molecule type" value="Genomic_DNA"/>
</dbReference>
<keyword evidence="3" id="KW-1185">Reference proteome</keyword>
<organism evidence="2 3">
    <name type="scientific">Dreissena polymorpha</name>
    <name type="common">Zebra mussel</name>
    <name type="synonym">Mytilus polymorpha</name>
    <dbReference type="NCBI Taxonomy" id="45954"/>
    <lineage>
        <taxon>Eukaryota</taxon>
        <taxon>Metazoa</taxon>
        <taxon>Spiralia</taxon>
        <taxon>Lophotrochozoa</taxon>
        <taxon>Mollusca</taxon>
        <taxon>Bivalvia</taxon>
        <taxon>Autobranchia</taxon>
        <taxon>Heteroconchia</taxon>
        <taxon>Euheterodonta</taxon>
        <taxon>Imparidentia</taxon>
        <taxon>Neoheterodontei</taxon>
        <taxon>Myida</taxon>
        <taxon>Dreissenoidea</taxon>
        <taxon>Dreissenidae</taxon>
        <taxon>Dreissena</taxon>
    </lineage>
</organism>
<sequence>MPGRGKGAGRKRRQPSPTTRAGAKRGRQDDDEKHGESLILFYRPERLSDTWVLGDSFVRWAGGTVPREGSAIRQRMGGGIVDLRQTKSTQNLNMDSWHARHLNQFLCMLE</sequence>
<gene>
    <name evidence="2" type="ORF">DPMN_098668</name>
</gene>
<feature type="region of interest" description="Disordered" evidence="1">
    <location>
        <begin position="1"/>
        <end position="35"/>
    </location>
</feature>
<comment type="caution">
    <text evidence="2">The sequence shown here is derived from an EMBL/GenBank/DDBJ whole genome shotgun (WGS) entry which is preliminary data.</text>
</comment>
<proteinExistence type="predicted"/>